<dbReference type="PANTHER" id="PTHR42847">
    <property type="entry name" value="ALKANESULFONATE MONOOXYGENASE"/>
    <property type="match status" value="1"/>
</dbReference>
<dbReference type="Gene3D" id="3.20.20.30">
    <property type="entry name" value="Luciferase-like domain"/>
    <property type="match status" value="1"/>
</dbReference>
<dbReference type="GO" id="GO:0008726">
    <property type="term" value="F:alkanesulfonate monooxygenase activity"/>
    <property type="evidence" value="ECO:0007669"/>
    <property type="project" value="TreeGrafter"/>
</dbReference>
<evidence type="ECO:0000256" key="2">
    <source>
        <dbReference type="ARBA" id="ARBA00022643"/>
    </source>
</evidence>
<evidence type="ECO:0000256" key="1">
    <source>
        <dbReference type="ARBA" id="ARBA00022630"/>
    </source>
</evidence>
<dbReference type="InterPro" id="IPR019921">
    <property type="entry name" value="Lucif-like_OxRdtase_Rv2161c"/>
</dbReference>
<dbReference type="NCBIfam" id="TIGR03619">
    <property type="entry name" value="F420_Rv2161c"/>
    <property type="match status" value="1"/>
</dbReference>
<dbReference type="RefSeq" id="WP_159405832.1">
    <property type="nucleotide sequence ID" value="NZ_JAWLKH010000031.1"/>
</dbReference>
<dbReference type="SUPFAM" id="SSF51679">
    <property type="entry name" value="Bacterial luciferase-like"/>
    <property type="match status" value="1"/>
</dbReference>
<dbReference type="EC" id="1.-.-.-" evidence="6"/>
<dbReference type="PANTHER" id="PTHR42847:SF4">
    <property type="entry name" value="ALKANESULFONATE MONOOXYGENASE-RELATED"/>
    <property type="match status" value="1"/>
</dbReference>
<keyword evidence="4" id="KW-0503">Monooxygenase</keyword>
<evidence type="ECO:0000313" key="6">
    <source>
        <dbReference type="EMBL" id="MDV6314338.1"/>
    </source>
</evidence>
<keyword evidence="1" id="KW-0285">Flavoprotein</keyword>
<organism evidence="6 7">
    <name type="scientific">Gordonia amicalis</name>
    <dbReference type="NCBI Taxonomy" id="89053"/>
    <lineage>
        <taxon>Bacteria</taxon>
        <taxon>Bacillati</taxon>
        <taxon>Actinomycetota</taxon>
        <taxon>Actinomycetes</taxon>
        <taxon>Mycobacteriales</taxon>
        <taxon>Gordoniaceae</taxon>
        <taxon>Gordonia</taxon>
    </lineage>
</organism>
<dbReference type="Pfam" id="PF00296">
    <property type="entry name" value="Bac_luciferase"/>
    <property type="match status" value="1"/>
</dbReference>
<dbReference type="InterPro" id="IPR011251">
    <property type="entry name" value="Luciferase-like_dom"/>
</dbReference>
<accession>A0AAE4RA24</accession>
<comment type="caution">
    <text evidence="6">The sequence shown here is derived from an EMBL/GenBank/DDBJ whole genome shotgun (WGS) entry which is preliminary data.</text>
</comment>
<keyword evidence="3 6" id="KW-0560">Oxidoreductase</keyword>
<name>A0AAE4RA24_9ACTN</name>
<evidence type="ECO:0000256" key="4">
    <source>
        <dbReference type="ARBA" id="ARBA00023033"/>
    </source>
</evidence>
<protein>
    <submittedName>
        <fullName evidence="6">TIGR03619 family F420-dependent LLM class oxidoreductase</fullName>
        <ecNumber evidence="6">1.-.-.-</ecNumber>
    </submittedName>
</protein>
<dbReference type="InterPro" id="IPR036661">
    <property type="entry name" value="Luciferase-like_sf"/>
</dbReference>
<dbReference type="EMBL" id="JAWLKH010000031">
    <property type="protein sequence ID" value="MDV6314338.1"/>
    <property type="molecule type" value="Genomic_DNA"/>
</dbReference>
<dbReference type="GO" id="GO:0046306">
    <property type="term" value="P:alkanesulfonate catabolic process"/>
    <property type="evidence" value="ECO:0007669"/>
    <property type="project" value="TreeGrafter"/>
</dbReference>
<proteinExistence type="predicted"/>
<evidence type="ECO:0000256" key="3">
    <source>
        <dbReference type="ARBA" id="ARBA00023002"/>
    </source>
</evidence>
<sequence>MAEAERSDGPRYGVSLLRVHPALWRDVAIEAERAGYESIWMSDHLMLPEEVDREKYPDGELPISSHSPIFDVMVHLAALAAVTTTLRLGTYVYQPALRHPFVAARAVATLDVVSGGRVELGVGAGWSEAEWDLVGVDFARRGELLDETLDVLDGLWTQKSFAYQGAHHEFPSVGFEPKPVQQPRPPLHIGGESAPALRRAVARGDGWIGMHHTPASVAAPLARLRAAERDSGRSRPLQTTVAAHQGEVDAEGWSASGIDRVIVAPWSRSGEAIDGLRRFAREHIRPRSE</sequence>
<dbReference type="InterPro" id="IPR050172">
    <property type="entry name" value="SsuD_RutA_monooxygenase"/>
</dbReference>
<evidence type="ECO:0000259" key="5">
    <source>
        <dbReference type="Pfam" id="PF00296"/>
    </source>
</evidence>
<evidence type="ECO:0000313" key="7">
    <source>
        <dbReference type="Proteomes" id="UP001185922"/>
    </source>
</evidence>
<reference evidence="6" key="1">
    <citation type="submission" date="2023-10" db="EMBL/GenBank/DDBJ databases">
        <title>Development of a sustainable strategy for remediation of hydrocarbon-contaminated territories based on the waste exchange concept.</title>
        <authorList>
            <person name="Krivoruchko A."/>
        </authorList>
    </citation>
    <scope>NUCLEOTIDE SEQUENCE</scope>
    <source>
        <strain evidence="6">IEGM 1279</strain>
    </source>
</reference>
<dbReference type="AlphaFoldDB" id="A0AAE4RA24"/>
<feature type="domain" description="Luciferase-like" evidence="5">
    <location>
        <begin position="25"/>
        <end position="241"/>
    </location>
</feature>
<gene>
    <name evidence="6" type="ORF">R3Q15_21050</name>
</gene>
<keyword evidence="2" id="KW-0288">FMN</keyword>
<dbReference type="Proteomes" id="UP001185922">
    <property type="component" value="Unassembled WGS sequence"/>
</dbReference>